<evidence type="ECO:0000313" key="2">
    <source>
        <dbReference type="Proteomes" id="UP000032141"/>
    </source>
</evidence>
<evidence type="ECO:0000313" key="1">
    <source>
        <dbReference type="EnsemblPlants" id="Bo8g107150.1"/>
    </source>
</evidence>
<proteinExistence type="predicted"/>
<organism evidence="1 2">
    <name type="scientific">Brassica oleracea var. oleracea</name>
    <dbReference type="NCBI Taxonomy" id="109376"/>
    <lineage>
        <taxon>Eukaryota</taxon>
        <taxon>Viridiplantae</taxon>
        <taxon>Streptophyta</taxon>
        <taxon>Embryophyta</taxon>
        <taxon>Tracheophyta</taxon>
        <taxon>Spermatophyta</taxon>
        <taxon>Magnoliopsida</taxon>
        <taxon>eudicotyledons</taxon>
        <taxon>Gunneridae</taxon>
        <taxon>Pentapetalae</taxon>
        <taxon>rosids</taxon>
        <taxon>malvids</taxon>
        <taxon>Brassicales</taxon>
        <taxon>Brassicaceae</taxon>
        <taxon>Brassiceae</taxon>
        <taxon>Brassica</taxon>
    </lineage>
</organism>
<dbReference type="AlphaFoldDB" id="A0A0D3DXG5"/>
<dbReference type="HOGENOM" id="CLU_2029953_0_0_1"/>
<sequence>MSRFRHKLHQLHQRICYHKRAITKPVSPRNNMPLPKINKRRFHLSPKHRISLDPKQTTPVNSPTIQIQPISPHNLHQTLSLRHVMPRHFLPRTTLSVRTLHFEHTFRPLADQTVHVSIGRSS</sequence>
<dbReference type="Gramene" id="Bo8g107150.1">
    <property type="protein sequence ID" value="Bo8g107150.1"/>
    <property type="gene ID" value="Bo8g107150"/>
</dbReference>
<dbReference type="Proteomes" id="UP000032141">
    <property type="component" value="Chromosome C8"/>
</dbReference>
<reference evidence="1" key="2">
    <citation type="submission" date="2015-03" db="UniProtKB">
        <authorList>
            <consortium name="EnsemblPlants"/>
        </authorList>
    </citation>
    <scope>IDENTIFICATION</scope>
</reference>
<reference evidence="1 2" key="1">
    <citation type="journal article" date="2014" name="Genome Biol.">
        <title>Transcriptome and methylome profiling reveals relics of genome dominance in the mesopolyploid Brassica oleracea.</title>
        <authorList>
            <person name="Parkin I.A."/>
            <person name="Koh C."/>
            <person name="Tang H."/>
            <person name="Robinson S.J."/>
            <person name="Kagale S."/>
            <person name="Clarke W.E."/>
            <person name="Town C.D."/>
            <person name="Nixon J."/>
            <person name="Krishnakumar V."/>
            <person name="Bidwell S.L."/>
            <person name="Denoeud F."/>
            <person name="Belcram H."/>
            <person name="Links M.G."/>
            <person name="Just J."/>
            <person name="Clarke C."/>
            <person name="Bender T."/>
            <person name="Huebert T."/>
            <person name="Mason A.S."/>
            <person name="Pires J.C."/>
            <person name="Barker G."/>
            <person name="Moore J."/>
            <person name="Walley P.G."/>
            <person name="Manoli S."/>
            <person name="Batley J."/>
            <person name="Edwards D."/>
            <person name="Nelson M.N."/>
            <person name="Wang X."/>
            <person name="Paterson A.H."/>
            <person name="King G."/>
            <person name="Bancroft I."/>
            <person name="Chalhoub B."/>
            <person name="Sharpe A.G."/>
        </authorList>
    </citation>
    <scope>NUCLEOTIDE SEQUENCE</scope>
    <source>
        <strain evidence="1 2">cv. TO1000</strain>
    </source>
</reference>
<protein>
    <submittedName>
        <fullName evidence="1">Uncharacterized protein</fullName>
    </submittedName>
</protein>
<name>A0A0D3DXG5_BRAOL</name>
<dbReference type="EnsemblPlants" id="Bo8g107150.1">
    <property type="protein sequence ID" value="Bo8g107150.1"/>
    <property type="gene ID" value="Bo8g107150"/>
</dbReference>
<accession>A0A0D3DXG5</accession>
<keyword evidence="2" id="KW-1185">Reference proteome</keyword>